<dbReference type="GeneID" id="78487692"/>
<evidence type="ECO:0000313" key="2">
    <source>
        <dbReference type="EMBL" id="NVP32445.1"/>
    </source>
</evidence>
<keyword evidence="4" id="KW-1185">Reference proteome</keyword>
<comment type="caution">
    <text evidence="2">The sequence shown here is derived from an EMBL/GenBank/DDBJ whole genome shotgun (WGS) entry which is preliminary data.</text>
</comment>
<dbReference type="RefSeq" id="WP_061781185.1">
    <property type="nucleotide sequence ID" value="NZ_JABEOV010000013.1"/>
</dbReference>
<evidence type="ECO:0000313" key="1">
    <source>
        <dbReference type="EMBL" id="NNG53653.1"/>
    </source>
</evidence>
<dbReference type="EMBL" id="JABYQV010000015">
    <property type="protein sequence ID" value="NVP32445.1"/>
    <property type="molecule type" value="Genomic_DNA"/>
</dbReference>
<dbReference type="AlphaFoldDB" id="A0A7Y7USJ7"/>
<accession>A0A7Y7USJ7</accession>
<protein>
    <submittedName>
        <fullName evidence="2">Uncharacterized protein</fullName>
    </submittedName>
</protein>
<evidence type="ECO:0000313" key="3">
    <source>
        <dbReference type="Proteomes" id="UP000531581"/>
    </source>
</evidence>
<reference evidence="3 4" key="1">
    <citation type="submission" date="2020-05" db="EMBL/GenBank/DDBJ databases">
        <title>Draft Genome Sequences of Sphingomonas sp. Isolated from the International Space Station.</title>
        <authorList>
            <person name="Bijlani S."/>
            <person name="Singh N.K."/>
            <person name="Mason C.E."/>
            <person name="Wang C.C."/>
            <person name="Venkateswaran K."/>
        </authorList>
    </citation>
    <scope>NUCLEOTIDE SEQUENCE [LARGE SCALE GENOMIC DNA]</scope>
    <source>
        <strain evidence="1 4">IIF7SW-B5</strain>
        <strain evidence="2">ISS-IIF7SWP</strain>
    </source>
</reference>
<dbReference type="Proteomes" id="UP000557656">
    <property type="component" value="Unassembled WGS sequence"/>
</dbReference>
<name>A0A7Y7USJ7_9SPHN</name>
<evidence type="ECO:0000313" key="4">
    <source>
        <dbReference type="Proteomes" id="UP000557656"/>
    </source>
</evidence>
<gene>
    <name evidence="1" type="ORF">HKX05_09855</name>
    <name evidence="2" type="ORF">HLV41_15500</name>
</gene>
<organism evidence="2 3">
    <name type="scientific">Sphingomonas sanguinis</name>
    <dbReference type="NCBI Taxonomy" id="33051"/>
    <lineage>
        <taxon>Bacteria</taxon>
        <taxon>Pseudomonadati</taxon>
        <taxon>Pseudomonadota</taxon>
        <taxon>Alphaproteobacteria</taxon>
        <taxon>Sphingomonadales</taxon>
        <taxon>Sphingomonadaceae</taxon>
        <taxon>Sphingomonas</taxon>
    </lineage>
</organism>
<dbReference type="EMBL" id="JABEOV010000013">
    <property type="protein sequence ID" value="NNG53653.1"/>
    <property type="molecule type" value="Genomic_DNA"/>
</dbReference>
<dbReference type="Proteomes" id="UP000531581">
    <property type="component" value="Unassembled WGS sequence"/>
</dbReference>
<proteinExistence type="predicted"/>
<sequence length="59" mass="6578">MKRNPGFCPREATAKRVKGTLRNGDRFGAPGGWPADGRTGCRWSLTGHPHDIEFYEVYG</sequence>